<proteinExistence type="inferred from homology"/>
<name>A0ABW2R8C1_9BURK</name>
<comment type="function">
    <text evidence="3">Protein-arginine rhamnosyltransferase that catalyzes the transfer of a single rhamnose to elongation factor P (EF-P) on 'Lys-32', a modification required for EF-P-dependent rescue of polyproline stalled ribosomes.</text>
</comment>
<organism evidence="8 9">
    <name type="scientific">Hydrogenophaga bisanensis</name>
    <dbReference type="NCBI Taxonomy" id="439611"/>
    <lineage>
        <taxon>Bacteria</taxon>
        <taxon>Pseudomonadati</taxon>
        <taxon>Pseudomonadota</taxon>
        <taxon>Betaproteobacteria</taxon>
        <taxon>Burkholderiales</taxon>
        <taxon>Comamonadaceae</taxon>
        <taxon>Hydrogenophaga</taxon>
    </lineage>
</organism>
<dbReference type="Pfam" id="PF10093">
    <property type="entry name" value="EarP"/>
    <property type="match status" value="1"/>
</dbReference>
<comment type="caution">
    <text evidence="8">The sequence shown here is derived from an EMBL/GenBank/DDBJ whole genome shotgun (WGS) entry which is preliminary data.</text>
</comment>
<evidence type="ECO:0000256" key="7">
    <source>
        <dbReference type="ARBA" id="ARBA00048472"/>
    </source>
</evidence>
<evidence type="ECO:0000256" key="1">
    <source>
        <dbReference type="ARBA" id="ARBA00022676"/>
    </source>
</evidence>
<keyword evidence="2" id="KW-0808">Transferase</keyword>
<dbReference type="RefSeq" id="WP_382255520.1">
    <property type="nucleotide sequence ID" value="NZ_JBHTBX010000004.1"/>
</dbReference>
<accession>A0ABW2R8C1</accession>
<dbReference type="GO" id="GO:0003746">
    <property type="term" value="F:translation elongation factor activity"/>
    <property type="evidence" value="ECO:0007669"/>
    <property type="project" value="UniProtKB-KW"/>
</dbReference>
<sequence>MDTHSIGASTRGPALRWDVFCRVVDNLGDIGVCWRLCTDLASRGQQVRLWIDCPDDLDWMAPGARQGLHPGVQVLHWTEPLAPGLADALPPADVWVEAFGCDPARECIDALAGRLAAGETPPVWLNLEYMSAEPWVERCHRLPSPVMSGPLKGLTKWFFYPGFTPATGGLLREATLPARQLAHEPARWLRNLGLPVDDGRRRVSLFCYEPESLGNVMRSAGLDASPADWLITPGRASAAVDQALGEEPPGEGCRPIRLPRLTQQDYDRLLWSCDLNFVRGEDSLVRALWAGKPFVWQIYPQHDNAHHAKLDAVLDWLQAPPSWRAFHHGWNGMSPGETVWPGWDAIGEWASCALQARDRLLAQADLCSQLLGFVMEKR</sequence>
<evidence type="ECO:0000256" key="6">
    <source>
        <dbReference type="ARBA" id="ARBA00030025"/>
    </source>
</evidence>
<keyword evidence="1" id="KW-0328">Glycosyltransferase</keyword>
<evidence type="ECO:0000256" key="4">
    <source>
        <dbReference type="ARBA" id="ARBA00024346"/>
    </source>
</evidence>
<comment type="catalytic activity">
    <reaction evidence="7">
        <text>dTDP-beta-L-rhamnose + L-arginyl-[protein] = N(omega)-(alpha-L-rhamnosyl)-L-arginyl-[protein] + dTDP + H(+)</text>
        <dbReference type="Rhea" id="RHEA:66692"/>
        <dbReference type="Rhea" id="RHEA-COMP:10532"/>
        <dbReference type="Rhea" id="RHEA-COMP:17096"/>
        <dbReference type="ChEBI" id="CHEBI:15378"/>
        <dbReference type="ChEBI" id="CHEBI:29965"/>
        <dbReference type="ChEBI" id="CHEBI:57510"/>
        <dbReference type="ChEBI" id="CHEBI:58369"/>
        <dbReference type="ChEBI" id="CHEBI:167445"/>
    </reaction>
    <physiologicalReaction direction="left-to-right" evidence="7">
        <dbReference type="Rhea" id="RHEA:66693"/>
    </physiologicalReaction>
</comment>
<evidence type="ECO:0000313" key="8">
    <source>
        <dbReference type="EMBL" id="MFC7434311.1"/>
    </source>
</evidence>
<evidence type="ECO:0000256" key="5">
    <source>
        <dbReference type="ARBA" id="ARBA00024416"/>
    </source>
</evidence>
<protein>
    <recommendedName>
        <fullName evidence="5">Protein-arginine rhamnosyltransferase</fullName>
    </recommendedName>
    <alternativeName>
        <fullName evidence="6">EF-P arginine rhamnosyltransferase</fullName>
    </alternativeName>
</protein>
<gene>
    <name evidence="8" type="primary">earP</name>
    <name evidence="8" type="ORF">ACFQNJ_07275</name>
</gene>
<evidence type="ECO:0000256" key="2">
    <source>
        <dbReference type="ARBA" id="ARBA00022679"/>
    </source>
</evidence>
<keyword evidence="8" id="KW-0251">Elongation factor</keyword>
<dbReference type="EMBL" id="JBHTBX010000004">
    <property type="protein sequence ID" value="MFC7434311.1"/>
    <property type="molecule type" value="Genomic_DNA"/>
</dbReference>
<comment type="similarity">
    <text evidence="4">Belongs to the glycosyltransferase 104 family.</text>
</comment>
<dbReference type="Proteomes" id="UP001596495">
    <property type="component" value="Unassembled WGS sequence"/>
</dbReference>
<dbReference type="NCBIfam" id="TIGR03837">
    <property type="entry name" value="efp_Arg_rhamno"/>
    <property type="match status" value="1"/>
</dbReference>
<evidence type="ECO:0000256" key="3">
    <source>
        <dbReference type="ARBA" id="ARBA00024303"/>
    </source>
</evidence>
<dbReference type="InterPro" id="IPR016633">
    <property type="entry name" value="EarP"/>
</dbReference>
<keyword evidence="9" id="KW-1185">Reference proteome</keyword>
<keyword evidence="8" id="KW-0648">Protein biosynthesis</keyword>
<evidence type="ECO:0000313" key="9">
    <source>
        <dbReference type="Proteomes" id="UP001596495"/>
    </source>
</evidence>
<reference evidence="9" key="1">
    <citation type="journal article" date="2019" name="Int. J. Syst. Evol. Microbiol.">
        <title>The Global Catalogue of Microorganisms (GCM) 10K type strain sequencing project: providing services to taxonomists for standard genome sequencing and annotation.</title>
        <authorList>
            <consortium name="The Broad Institute Genomics Platform"/>
            <consortium name="The Broad Institute Genome Sequencing Center for Infectious Disease"/>
            <person name="Wu L."/>
            <person name="Ma J."/>
        </authorList>
    </citation>
    <scope>NUCLEOTIDE SEQUENCE [LARGE SCALE GENOMIC DNA]</scope>
    <source>
        <strain evidence="9">CCUG 54518</strain>
    </source>
</reference>